<gene>
    <name evidence="5" type="ORF">AO440_004556</name>
    <name evidence="6" type="ORF">AO440_005860</name>
</gene>
<dbReference type="VEuPathDB" id="FungiDB:GWK60_L12331"/>
<dbReference type="EMBL" id="LLZZ01000019">
    <property type="protein sequence ID" value="KTB12609.1"/>
    <property type="molecule type" value="Genomic_DNA"/>
</dbReference>
<evidence type="ECO:0000256" key="1">
    <source>
        <dbReference type="ARBA" id="ARBA00018901"/>
    </source>
</evidence>
<accession>A0A0W0DD57</accession>
<dbReference type="CDD" id="cd01855">
    <property type="entry name" value="YqeH"/>
    <property type="match status" value="1"/>
</dbReference>
<dbReference type="InterPro" id="IPR006073">
    <property type="entry name" value="GTP-bd"/>
</dbReference>
<evidence type="ECO:0000256" key="2">
    <source>
        <dbReference type="ARBA" id="ARBA00022946"/>
    </source>
</evidence>
<dbReference type="AlphaFoldDB" id="A0A0W0DD57"/>
<dbReference type="Pfam" id="PF01926">
    <property type="entry name" value="MMR_HSR1"/>
    <property type="match status" value="1"/>
</dbReference>
<dbReference type="GO" id="GO:0005525">
    <property type="term" value="F:GTP binding"/>
    <property type="evidence" value="ECO:0007669"/>
    <property type="project" value="InterPro"/>
</dbReference>
<dbReference type="InterPro" id="IPR030378">
    <property type="entry name" value="G_CP_dom"/>
</dbReference>
<comment type="caution">
    <text evidence="5">The sequence shown here is derived from an EMBL/GenBank/DDBJ whole genome shotgun (WGS) entry which is preliminary data.</text>
</comment>
<dbReference type="GO" id="GO:0005743">
    <property type="term" value="C:mitochondrial inner membrane"/>
    <property type="evidence" value="ECO:0007669"/>
    <property type="project" value="EnsemblFungi"/>
</dbReference>
<evidence type="ECO:0000313" key="6">
    <source>
        <dbReference type="EMBL" id="KTB12609.1"/>
    </source>
</evidence>
<dbReference type="InterPro" id="IPR050896">
    <property type="entry name" value="Mito_lipid_metab_GTPase"/>
</dbReference>
<dbReference type="SMR" id="A0A0W0DD57"/>
<dbReference type="InterPro" id="IPR027417">
    <property type="entry name" value="P-loop_NTPase"/>
</dbReference>
<feature type="domain" description="CP-type G" evidence="4">
    <location>
        <begin position="105"/>
        <end position="293"/>
    </location>
</feature>
<evidence type="ECO:0000259" key="4">
    <source>
        <dbReference type="PROSITE" id="PS51721"/>
    </source>
</evidence>
<dbReference type="GO" id="GO:0030490">
    <property type="term" value="P:maturation of SSU-rRNA"/>
    <property type="evidence" value="ECO:0007669"/>
    <property type="project" value="EnsemblFungi"/>
</dbReference>
<protein>
    <recommendedName>
        <fullName evidence="1">Genetic interactor of prohibitins 3, mitochondrial</fullName>
    </recommendedName>
    <alternativeName>
        <fullName evidence="3">Found in mitochondrial proteome protein 38</fullName>
    </alternativeName>
</protein>
<dbReference type="SUPFAM" id="SSF52540">
    <property type="entry name" value="P-loop containing nucleoside triphosphate hydrolases"/>
    <property type="match status" value="1"/>
</dbReference>
<dbReference type="VEuPathDB" id="FungiDB:GVI51_L02695"/>
<organism evidence="5 7">
    <name type="scientific">Candida glabrata</name>
    <name type="common">Yeast</name>
    <name type="synonym">Torulopsis glabrata</name>
    <dbReference type="NCBI Taxonomy" id="5478"/>
    <lineage>
        <taxon>Eukaryota</taxon>
        <taxon>Fungi</taxon>
        <taxon>Dikarya</taxon>
        <taxon>Ascomycota</taxon>
        <taxon>Saccharomycotina</taxon>
        <taxon>Saccharomycetes</taxon>
        <taxon>Saccharomycetales</taxon>
        <taxon>Saccharomycetaceae</taxon>
        <taxon>Nakaseomyces</taxon>
    </lineage>
</organism>
<name>A0A0W0DD57_CANGB</name>
<dbReference type="PROSITE" id="PS51721">
    <property type="entry name" value="G_CP"/>
    <property type="match status" value="1"/>
</dbReference>
<dbReference type="VEuPathDB" id="FungiDB:B1J91_L02893g"/>
<dbReference type="VEuPathDB" id="FungiDB:CAGL0L02893g"/>
<evidence type="ECO:0000313" key="7">
    <source>
        <dbReference type="Proteomes" id="UP000054886"/>
    </source>
</evidence>
<proteinExistence type="predicted"/>
<evidence type="ECO:0000256" key="3">
    <source>
        <dbReference type="ARBA" id="ARBA00031834"/>
    </source>
</evidence>
<sequence>MRFRRYFSSTFKRLIDCNSCGVKLQNKQPGALGYYTKKDDNLVKKITLEDVKYLIFGQDIQRIKEMTVDTENYDIKLEKPLICKRCSEALHNNKYNATEFKDIPFEEVEKQIPLHSNVVHTAPILEFPFHINSQLLKNRTFNTTMVFTKADRVFKNKKQVQKQIPIFLDAFFETYLNSKATRNIVTSTLNRWNLDTLFSFLHGTNYFVGEPNSGKSTLINALLRRLFGVKIRGNDVKNFELDKQAEEELAVSKKFFLEKQLAGVSHIPNLTRTLQAYKIKQKIIYDLPGYSNYNSYRIDEFIDPKWLQRFRKTSIFSEKRVKKKRYDSIVGNENGKCLTLGGIFYLVPPPTTINQIVCYIPGELRQFHNTDRGIEVLGKSGSKEHPLNKYCGIKPGIGKEKYIRHIIPPFQGPIEVVLKDIGYFSLTPTGKYEYKGLYELWVLDGIDVCIRKPLERVAEDSYDKSQEGKYYIKEPVVSHTYVVAHNDPNPLQTVKESYEKVKERTDEILNKYNLEKFGNNMWHFKW</sequence>
<dbReference type="Gene3D" id="3.40.50.300">
    <property type="entry name" value="P-loop containing nucleotide triphosphate hydrolases"/>
    <property type="match status" value="1"/>
</dbReference>
<dbReference type="PANTHER" id="PTHR46434">
    <property type="entry name" value="GENETIC INTERACTOR OF PROHIBITINS 3, MITOCHONDRIAL"/>
    <property type="match status" value="1"/>
</dbReference>
<evidence type="ECO:0000313" key="5">
    <source>
        <dbReference type="EMBL" id="KTB01176.1"/>
    </source>
</evidence>
<dbReference type="OMA" id="IIPPFYG"/>
<reference evidence="5 7" key="1">
    <citation type="submission" date="2015-10" db="EMBL/GenBank/DDBJ databases">
        <title>Draft genomes sequences of Candida glabrata isolates 1A, 1B, 2A, 2B, 3A and 3B.</title>
        <authorList>
            <person name="Haavelsrud O.E."/>
            <person name="Gaustad P."/>
        </authorList>
    </citation>
    <scope>NUCLEOTIDE SEQUENCE [LARGE SCALE GENOMIC DNA]</scope>
    <source>
        <strain evidence="5">910700640</strain>
    </source>
</reference>
<dbReference type="EMBL" id="LLZZ01000132">
    <property type="protein sequence ID" value="KTB01176.1"/>
    <property type="molecule type" value="Genomic_DNA"/>
</dbReference>
<keyword evidence="2" id="KW-0809">Transit peptide</keyword>
<dbReference type="PANTHER" id="PTHR46434:SF1">
    <property type="entry name" value="GENETIC INTERACTOR OF PROHIBITINS 3, MITOCHONDRIAL"/>
    <property type="match status" value="1"/>
</dbReference>
<dbReference type="Proteomes" id="UP000054886">
    <property type="component" value="Unassembled WGS sequence"/>
</dbReference>